<protein>
    <submittedName>
        <fullName evidence="1">DUF2150 family protein</fullName>
    </submittedName>
</protein>
<dbReference type="Pfam" id="PF09920">
    <property type="entry name" value="DUF2150"/>
    <property type="match status" value="1"/>
</dbReference>
<dbReference type="RefSeq" id="WP_227775925.1">
    <property type="nucleotide sequence ID" value="NZ_BAABKX010000001.1"/>
</dbReference>
<name>A0AAV3UDN7_9EURY</name>
<accession>A0AAV3UDN7</accession>
<keyword evidence="2" id="KW-1185">Reference proteome</keyword>
<reference evidence="1 2" key="1">
    <citation type="journal article" date="2019" name="Int. J. Syst. Evol. Microbiol.">
        <title>The Global Catalogue of Microorganisms (GCM) 10K type strain sequencing project: providing services to taxonomists for standard genome sequencing and annotation.</title>
        <authorList>
            <consortium name="The Broad Institute Genomics Platform"/>
            <consortium name="The Broad Institute Genome Sequencing Center for Infectious Disease"/>
            <person name="Wu L."/>
            <person name="Ma J."/>
        </authorList>
    </citation>
    <scope>NUCLEOTIDE SEQUENCE [LARGE SCALE GENOMIC DNA]</scope>
    <source>
        <strain evidence="1 2">JCM 17504</strain>
    </source>
</reference>
<organism evidence="1 2">
    <name type="scientific">Haladaptatus pallidirubidus</name>
    <dbReference type="NCBI Taxonomy" id="1008152"/>
    <lineage>
        <taxon>Archaea</taxon>
        <taxon>Methanobacteriati</taxon>
        <taxon>Methanobacteriota</taxon>
        <taxon>Stenosarchaea group</taxon>
        <taxon>Halobacteria</taxon>
        <taxon>Halobacteriales</taxon>
        <taxon>Haladaptataceae</taxon>
        <taxon>Haladaptatus</taxon>
    </lineage>
</organism>
<dbReference type="AlphaFoldDB" id="A0AAV3UDN7"/>
<evidence type="ECO:0000313" key="1">
    <source>
        <dbReference type="EMBL" id="GAA5044660.1"/>
    </source>
</evidence>
<comment type="caution">
    <text evidence="1">The sequence shown here is derived from an EMBL/GenBank/DDBJ whole genome shotgun (WGS) entry which is preliminary data.</text>
</comment>
<sequence length="193" mass="21405">MSAPPEEFYSEERWQNWLDRIKDEDIDPENEDSARLLLNLQDDVAIAVAKIVTAYDDDDIGEETALSELTDIRETVLAEVEFEDEEKAMLIDGVQTSLLCVFYASEEYVAHGPAEDAEVEEYILEAQKAENAEDLDSALGLVSAGGTRIIAGDELDMSITEDMEYGLVTEWVNGLDSLLSAMSDPEVVEEDGE</sequence>
<dbReference type="InterPro" id="IPR014518">
    <property type="entry name" value="UCP022079"/>
</dbReference>
<gene>
    <name evidence="1" type="ORF">GCM10025751_11380</name>
</gene>
<dbReference type="EMBL" id="BAABKX010000001">
    <property type="protein sequence ID" value="GAA5044660.1"/>
    <property type="molecule type" value="Genomic_DNA"/>
</dbReference>
<dbReference type="PIRSF" id="PIRSF022079">
    <property type="entry name" value="UCP022079"/>
    <property type="match status" value="1"/>
</dbReference>
<proteinExistence type="predicted"/>
<evidence type="ECO:0000313" key="2">
    <source>
        <dbReference type="Proteomes" id="UP001501729"/>
    </source>
</evidence>
<dbReference type="Proteomes" id="UP001501729">
    <property type="component" value="Unassembled WGS sequence"/>
</dbReference>
<dbReference type="GeneID" id="68611709"/>